<dbReference type="InterPro" id="IPR011989">
    <property type="entry name" value="ARM-like"/>
</dbReference>
<evidence type="ECO:0000256" key="4">
    <source>
        <dbReference type="ARBA" id="ARBA00022786"/>
    </source>
</evidence>
<evidence type="ECO:0000256" key="2">
    <source>
        <dbReference type="ARBA" id="ARBA00004906"/>
    </source>
</evidence>
<dbReference type="InterPro" id="IPR045185">
    <property type="entry name" value="PUB22/23/24-like"/>
</dbReference>
<dbReference type="Pfam" id="PF25598">
    <property type="entry name" value="ARM_PUB"/>
    <property type="match status" value="1"/>
</dbReference>
<dbReference type="AlphaFoldDB" id="A0A8B8L217"/>
<protein>
    <recommendedName>
        <fullName evidence="5 6">U-box domain-containing protein</fullName>
        <ecNumber evidence="5">2.3.2.27</ecNumber>
    </recommendedName>
    <alternativeName>
        <fullName evidence="5">RING-type E3 ubiquitin transferase PUB</fullName>
    </alternativeName>
</protein>
<keyword evidence="7" id="KW-1185">Reference proteome</keyword>
<dbReference type="PANTHER" id="PTHR22849">
    <property type="entry name" value="WDSAM1 PROTEIN"/>
    <property type="match status" value="1"/>
</dbReference>
<accession>A0A8B8L217</accession>
<evidence type="ECO:0000256" key="1">
    <source>
        <dbReference type="ARBA" id="ARBA00000900"/>
    </source>
</evidence>
<dbReference type="PANTHER" id="PTHR22849:SF128">
    <property type="entry name" value="U-BOX DOMAIN-CONTAINING PROTEIN"/>
    <property type="match status" value="1"/>
</dbReference>
<name>A0A8B8L217_ABRPR</name>
<comment type="catalytic activity">
    <reaction evidence="1 5">
        <text>S-ubiquitinyl-[E2 ubiquitin-conjugating enzyme]-L-cysteine + [acceptor protein]-L-lysine = [E2 ubiquitin-conjugating enzyme]-L-cysteine + N(6)-ubiquitinyl-[acceptor protein]-L-lysine.</text>
        <dbReference type="EC" id="2.3.2.27"/>
    </reaction>
</comment>
<reference evidence="8" key="2">
    <citation type="submission" date="2025-08" db="UniProtKB">
        <authorList>
            <consortium name="RefSeq"/>
        </authorList>
    </citation>
    <scope>IDENTIFICATION</scope>
    <source>
        <tissue evidence="8">Young leaves</tissue>
    </source>
</reference>
<dbReference type="InterPro" id="IPR003613">
    <property type="entry name" value="Ubox_domain"/>
</dbReference>
<keyword evidence="4 5" id="KW-0833">Ubl conjugation pathway</keyword>
<evidence type="ECO:0000313" key="7">
    <source>
        <dbReference type="Proteomes" id="UP000694853"/>
    </source>
</evidence>
<dbReference type="GO" id="GO:0061630">
    <property type="term" value="F:ubiquitin protein ligase activity"/>
    <property type="evidence" value="ECO:0007669"/>
    <property type="project" value="UniProtKB-UniRule"/>
</dbReference>
<comment type="pathway">
    <text evidence="2 5">Protein modification; protein ubiquitination.</text>
</comment>
<dbReference type="GO" id="GO:0016567">
    <property type="term" value="P:protein ubiquitination"/>
    <property type="evidence" value="ECO:0007669"/>
    <property type="project" value="UniProtKB-UniRule"/>
</dbReference>
<comment type="function">
    <text evidence="5">Functions as an E3 ubiquitin ligase.</text>
</comment>
<dbReference type="UniPathway" id="UPA00143"/>
<dbReference type="GeneID" id="113860204"/>
<dbReference type="RefSeq" id="XP_027348689.1">
    <property type="nucleotide sequence ID" value="XM_027492888.1"/>
</dbReference>
<dbReference type="OrthoDB" id="10064100at2759"/>
<dbReference type="SUPFAM" id="SSF57850">
    <property type="entry name" value="RING/U-box"/>
    <property type="match status" value="1"/>
</dbReference>
<evidence type="ECO:0000256" key="5">
    <source>
        <dbReference type="RuleBase" id="RU369093"/>
    </source>
</evidence>
<dbReference type="KEGG" id="aprc:113860204"/>
<evidence type="ECO:0000256" key="3">
    <source>
        <dbReference type="ARBA" id="ARBA00022679"/>
    </source>
</evidence>
<dbReference type="EC" id="2.3.2.27" evidence="5"/>
<dbReference type="InterPro" id="IPR013083">
    <property type="entry name" value="Znf_RING/FYVE/PHD"/>
</dbReference>
<dbReference type="Pfam" id="PF04564">
    <property type="entry name" value="U-box"/>
    <property type="match status" value="1"/>
</dbReference>
<dbReference type="Proteomes" id="UP000694853">
    <property type="component" value="Unplaced"/>
</dbReference>
<dbReference type="InterPro" id="IPR045210">
    <property type="entry name" value="RING-Ubox_PUB"/>
</dbReference>
<dbReference type="InterPro" id="IPR058678">
    <property type="entry name" value="ARM_PUB"/>
</dbReference>
<dbReference type="PROSITE" id="PS51698">
    <property type="entry name" value="U_BOX"/>
    <property type="match status" value="1"/>
</dbReference>
<organism evidence="7 8">
    <name type="scientific">Abrus precatorius</name>
    <name type="common">Indian licorice</name>
    <name type="synonym">Glycine abrus</name>
    <dbReference type="NCBI Taxonomy" id="3816"/>
    <lineage>
        <taxon>Eukaryota</taxon>
        <taxon>Viridiplantae</taxon>
        <taxon>Streptophyta</taxon>
        <taxon>Embryophyta</taxon>
        <taxon>Tracheophyta</taxon>
        <taxon>Spermatophyta</taxon>
        <taxon>Magnoliopsida</taxon>
        <taxon>eudicotyledons</taxon>
        <taxon>Gunneridae</taxon>
        <taxon>Pentapetalae</taxon>
        <taxon>rosids</taxon>
        <taxon>fabids</taxon>
        <taxon>Fabales</taxon>
        <taxon>Fabaceae</taxon>
        <taxon>Papilionoideae</taxon>
        <taxon>50 kb inversion clade</taxon>
        <taxon>NPAAA clade</taxon>
        <taxon>indigoferoid/millettioid clade</taxon>
        <taxon>Abreae</taxon>
        <taxon>Abrus</taxon>
    </lineage>
</organism>
<dbReference type="InterPro" id="IPR016024">
    <property type="entry name" value="ARM-type_fold"/>
</dbReference>
<reference evidence="7" key="1">
    <citation type="journal article" date="2019" name="Toxins">
        <title>Detection of Abrin-Like and Prepropulchellin-Like Toxin Genes and Transcripts Using Whole Genome Sequencing and Full-Length Transcript Sequencing of Abrus precatorius.</title>
        <authorList>
            <person name="Hovde B.T."/>
            <person name="Daligault H.E."/>
            <person name="Hanschen E.R."/>
            <person name="Kunde Y.A."/>
            <person name="Johnson M.B."/>
            <person name="Starkenburg S.R."/>
            <person name="Johnson S.L."/>
        </authorList>
    </citation>
    <scope>NUCLEOTIDE SEQUENCE [LARGE SCALE GENOMIC DNA]</scope>
</reference>
<proteinExistence type="predicted"/>
<gene>
    <name evidence="8" type="primary">LOC113860204</name>
</gene>
<dbReference type="SMART" id="SM00504">
    <property type="entry name" value="Ubox"/>
    <property type="match status" value="1"/>
</dbReference>
<evidence type="ECO:0000313" key="8">
    <source>
        <dbReference type="RefSeq" id="XP_027348689.1"/>
    </source>
</evidence>
<feature type="domain" description="U-box" evidence="6">
    <location>
        <begin position="5"/>
        <end position="82"/>
    </location>
</feature>
<evidence type="ECO:0000259" key="6">
    <source>
        <dbReference type="PROSITE" id="PS51698"/>
    </source>
</evidence>
<keyword evidence="3 5" id="KW-0808">Transferase</keyword>
<sequence length="414" mass="46766">MAEIEIPQYFVCPISFQIMKDPVTAMTGITYDRESIERWLLKAKDCVCPVTKQPLPRSSQYLTPNHTLRRLIQAWCSSNTANGVDQIPTPKTPLNNIQLQKLVKDLEVPHCYQTSLEKLHALATESERNRTCMNEEGVAKAMVKVINKNFKEGNTTCIEEAMRIVHLLWNNQAMRMMTNNNMKNLVGENLDFINSLTWVLKLHLNNNIKLVNEAVPLLKLTIEVADSTLLGSLSLEFFKEIVKVLKKRALSQQAIKSALHVLIGTSSLGRNRMKIVEAGAVLELIELDLEKPEKNITELIFNLLAHLCSCADGREQFLRHAAGIALVSKRVLRVSAATDDRAIHIFSVIARFSASNEVVLEMLRVGAVSKLCMVMQADCASYLKEKARDILRLHSKAWNNSPCIQVYLLTRHQR</sequence>
<dbReference type="SUPFAM" id="SSF48371">
    <property type="entry name" value="ARM repeat"/>
    <property type="match status" value="1"/>
</dbReference>
<dbReference type="CDD" id="cd16664">
    <property type="entry name" value="RING-Ubox_PUB"/>
    <property type="match status" value="1"/>
</dbReference>
<dbReference type="Gene3D" id="1.25.10.10">
    <property type="entry name" value="Leucine-rich Repeat Variant"/>
    <property type="match status" value="1"/>
</dbReference>
<dbReference type="Gene3D" id="3.30.40.10">
    <property type="entry name" value="Zinc/RING finger domain, C3HC4 (zinc finger)"/>
    <property type="match status" value="1"/>
</dbReference>